<proteinExistence type="inferred from homology"/>
<comment type="subcellular location">
    <subcellularLocation>
        <location evidence="1">Membrane</location>
        <topology evidence="1">Multi-pass membrane protein</topology>
    </subcellularLocation>
</comment>
<dbReference type="InterPro" id="IPR002549">
    <property type="entry name" value="AI-2E-like"/>
</dbReference>
<organism evidence="7 8">
    <name type="scientific">Pseudobutyrivibrio xylanivorans DSM 14809</name>
    <dbReference type="NCBI Taxonomy" id="1123012"/>
    <lineage>
        <taxon>Bacteria</taxon>
        <taxon>Bacillati</taxon>
        <taxon>Bacillota</taxon>
        <taxon>Clostridia</taxon>
        <taxon>Lachnospirales</taxon>
        <taxon>Lachnospiraceae</taxon>
        <taxon>Pseudobutyrivibrio</taxon>
    </lineage>
</organism>
<evidence type="ECO:0000313" key="7">
    <source>
        <dbReference type="EMBL" id="SHI79720.1"/>
    </source>
</evidence>
<evidence type="ECO:0008006" key="9">
    <source>
        <dbReference type="Google" id="ProtNLM"/>
    </source>
</evidence>
<evidence type="ECO:0000256" key="6">
    <source>
        <dbReference type="SAM" id="Phobius"/>
    </source>
</evidence>
<dbReference type="AlphaFoldDB" id="A0A1M6E2X0"/>
<keyword evidence="5 6" id="KW-0472">Membrane</keyword>
<evidence type="ECO:0000256" key="4">
    <source>
        <dbReference type="ARBA" id="ARBA00022989"/>
    </source>
</evidence>
<feature type="transmembrane region" description="Helical" evidence="6">
    <location>
        <begin position="46"/>
        <end position="76"/>
    </location>
</feature>
<dbReference type="RefSeq" id="WP_072913991.1">
    <property type="nucleotide sequence ID" value="NZ_FQYQ01000005.1"/>
</dbReference>
<evidence type="ECO:0000256" key="2">
    <source>
        <dbReference type="ARBA" id="ARBA00009773"/>
    </source>
</evidence>
<feature type="transmembrane region" description="Helical" evidence="6">
    <location>
        <begin position="83"/>
        <end position="101"/>
    </location>
</feature>
<name>A0A1M6E2X0_PSEXY</name>
<comment type="similarity">
    <text evidence="2">Belongs to the autoinducer-2 exporter (AI-2E) (TC 2.A.86) family.</text>
</comment>
<feature type="transmembrane region" description="Helical" evidence="6">
    <location>
        <begin position="21"/>
        <end position="40"/>
    </location>
</feature>
<keyword evidence="8" id="KW-1185">Reference proteome</keyword>
<evidence type="ECO:0000256" key="3">
    <source>
        <dbReference type="ARBA" id="ARBA00022692"/>
    </source>
</evidence>
<dbReference type="Proteomes" id="UP000184185">
    <property type="component" value="Unassembled WGS sequence"/>
</dbReference>
<feature type="transmembrane region" description="Helical" evidence="6">
    <location>
        <begin position="113"/>
        <end position="146"/>
    </location>
</feature>
<evidence type="ECO:0000313" key="8">
    <source>
        <dbReference type="Proteomes" id="UP000184185"/>
    </source>
</evidence>
<dbReference type="EMBL" id="FQYQ01000005">
    <property type="protein sequence ID" value="SHI79720.1"/>
    <property type="molecule type" value="Genomic_DNA"/>
</dbReference>
<protein>
    <recommendedName>
        <fullName evidence="9">AI-2E family transporter</fullName>
    </recommendedName>
</protein>
<dbReference type="GO" id="GO:0016020">
    <property type="term" value="C:membrane"/>
    <property type="evidence" value="ECO:0007669"/>
    <property type="project" value="UniProtKB-SubCell"/>
</dbReference>
<dbReference type="OrthoDB" id="9793390at2"/>
<reference evidence="7 8" key="1">
    <citation type="submission" date="2016-11" db="EMBL/GenBank/DDBJ databases">
        <authorList>
            <person name="Jaros S."/>
            <person name="Januszkiewicz K."/>
            <person name="Wedrychowicz H."/>
        </authorList>
    </citation>
    <scope>NUCLEOTIDE SEQUENCE [LARGE SCALE GENOMIC DNA]</scope>
    <source>
        <strain evidence="7 8">DSM 14809</strain>
    </source>
</reference>
<accession>A0A1M6E2X0</accession>
<evidence type="ECO:0000256" key="5">
    <source>
        <dbReference type="ARBA" id="ARBA00023136"/>
    </source>
</evidence>
<sequence>MENLLTHIKNIIGIIVKYLKYSIIDGIIIGAANFVFMYFMEMPWKIAISILMGVTNLVPNFGPVVGAIIGGVVLAISDVKQALWFLGFTVVLQIIDGLFIKPKLFGDSFGISGVFMLIAMIVGGGLFGIFGMIFVVPVVAIAKYLIKDVLLPNNNKKD</sequence>
<keyword evidence="4 6" id="KW-1133">Transmembrane helix</keyword>
<dbReference type="Pfam" id="PF01594">
    <property type="entry name" value="AI-2E_transport"/>
    <property type="match status" value="1"/>
</dbReference>
<gene>
    <name evidence="7" type="ORF">SAMN02745725_01136</name>
</gene>
<keyword evidence="3 6" id="KW-0812">Transmembrane</keyword>
<evidence type="ECO:0000256" key="1">
    <source>
        <dbReference type="ARBA" id="ARBA00004141"/>
    </source>
</evidence>